<accession>A0A4Z2HIR2</accession>
<evidence type="ECO:0000256" key="1">
    <source>
        <dbReference type="SAM" id="MobiDB-lite"/>
    </source>
</evidence>
<name>A0A4Z2HIR2_9TELE</name>
<protein>
    <submittedName>
        <fullName evidence="2">Uncharacterized protein</fullName>
    </submittedName>
</protein>
<feature type="region of interest" description="Disordered" evidence="1">
    <location>
        <begin position="104"/>
        <end position="130"/>
    </location>
</feature>
<reference evidence="2 3" key="1">
    <citation type="submission" date="2019-03" db="EMBL/GenBank/DDBJ databases">
        <title>First draft genome of Liparis tanakae, snailfish: a comprehensive survey of snailfish specific genes.</title>
        <authorList>
            <person name="Kim W."/>
            <person name="Song I."/>
            <person name="Jeong J.-H."/>
            <person name="Kim D."/>
            <person name="Kim S."/>
            <person name="Ryu S."/>
            <person name="Song J.Y."/>
            <person name="Lee S.K."/>
        </authorList>
    </citation>
    <scope>NUCLEOTIDE SEQUENCE [LARGE SCALE GENOMIC DNA]</scope>
    <source>
        <tissue evidence="2">Muscle</tissue>
    </source>
</reference>
<feature type="compositionally biased region" description="Low complexity" evidence="1">
    <location>
        <begin position="119"/>
        <end position="130"/>
    </location>
</feature>
<gene>
    <name evidence="2" type="ORF">EYF80_025048</name>
</gene>
<evidence type="ECO:0000313" key="3">
    <source>
        <dbReference type="Proteomes" id="UP000314294"/>
    </source>
</evidence>
<dbReference type="Proteomes" id="UP000314294">
    <property type="component" value="Unassembled WGS sequence"/>
</dbReference>
<keyword evidence="3" id="KW-1185">Reference proteome</keyword>
<sequence length="130" mass="14130">MWTGMKPLWQEVTGCRVLSPTAPPLVPVVRLLAAEPAAHASPTYQPVAWRTAGPSAPPPLPHQAGDKIHHLLTCSRITYAARCLRPLILTQVFKWEENEIDGEARGELENQNVAPPPSLELTSSSSAHSL</sequence>
<dbReference type="EMBL" id="SRLO01000247">
    <property type="protein sequence ID" value="TNN64742.1"/>
    <property type="molecule type" value="Genomic_DNA"/>
</dbReference>
<organism evidence="2 3">
    <name type="scientific">Liparis tanakae</name>
    <name type="common">Tanaka's snailfish</name>
    <dbReference type="NCBI Taxonomy" id="230148"/>
    <lineage>
        <taxon>Eukaryota</taxon>
        <taxon>Metazoa</taxon>
        <taxon>Chordata</taxon>
        <taxon>Craniata</taxon>
        <taxon>Vertebrata</taxon>
        <taxon>Euteleostomi</taxon>
        <taxon>Actinopterygii</taxon>
        <taxon>Neopterygii</taxon>
        <taxon>Teleostei</taxon>
        <taxon>Neoteleostei</taxon>
        <taxon>Acanthomorphata</taxon>
        <taxon>Eupercaria</taxon>
        <taxon>Perciformes</taxon>
        <taxon>Cottioidei</taxon>
        <taxon>Cottales</taxon>
        <taxon>Liparidae</taxon>
        <taxon>Liparis</taxon>
    </lineage>
</organism>
<evidence type="ECO:0000313" key="2">
    <source>
        <dbReference type="EMBL" id="TNN64742.1"/>
    </source>
</evidence>
<dbReference type="AlphaFoldDB" id="A0A4Z2HIR2"/>
<proteinExistence type="predicted"/>
<comment type="caution">
    <text evidence="2">The sequence shown here is derived from an EMBL/GenBank/DDBJ whole genome shotgun (WGS) entry which is preliminary data.</text>
</comment>